<keyword evidence="2" id="KW-0472">Membrane</keyword>
<organism evidence="3 4">
    <name type="scientific">Rhizobium deserti</name>
    <dbReference type="NCBI Taxonomy" id="2547961"/>
    <lineage>
        <taxon>Bacteria</taxon>
        <taxon>Pseudomonadati</taxon>
        <taxon>Pseudomonadota</taxon>
        <taxon>Alphaproteobacteria</taxon>
        <taxon>Hyphomicrobiales</taxon>
        <taxon>Rhizobiaceae</taxon>
        <taxon>Rhizobium/Agrobacterium group</taxon>
        <taxon>Rhizobium</taxon>
    </lineage>
</organism>
<proteinExistence type="predicted"/>
<sequence>MDKSEILTNLGILVAGIFAGLIAYFGKKPAVSPQTSDAVVTSVGLELGNRLQTDQVIAELKRIADSLAVLADRKQASTEAKLDRVLQELAEAEERDLEAKARRAPRAQRPRKPRTGG</sequence>
<evidence type="ECO:0000313" key="3">
    <source>
        <dbReference type="EMBL" id="TDK35186.1"/>
    </source>
</evidence>
<evidence type="ECO:0000256" key="1">
    <source>
        <dbReference type="SAM" id="MobiDB-lite"/>
    </source>
</evidence>
<dbReference type="OrthoDB" id="8406789at2"/>
<gene>
    <name evidence="3" type="ORF">E2F50_13060</name>
</gene>
<accession>A0A4R5UH94</accession>
<feature type="transmembrane region" description="Helical" evidence="2">
    <location>
        <begin position="6"/>
        <end position="26"/>
    </location>
</feature>
<feature type="region of interest" description="Disordered" evidence="1">
    <location>
        <begin position="95"/>
        <end position="117"/>
    </location>
</feature>
<dbReference type="AlphaFoldDB" id="A0A4R5UH94"/>
<keyword evidence="4" id="KW-1185">Reference proteome</keyword>
<keyword evidence="2" id="KW-1133">Transmembrane helix</keyword>
<feature type="compositionally biased region" description="Basic residues" evidence="1">
    <location>
        <begin position="102"/>
        <end position="117"/>
    </location>
</feature>
<comment type="caution">
    <text evidence="3">The sequence shown here is derived from an EMBL/GenBank/DDBJ whole genome shotgun (WGS) entry which is preliminary data.</text>
</comment>
<dbReference type="Proteomes" id="UP000295238">
    <property type="component" value="Unassembled WGS sequence"/>
</dbReference>
<dbReference type="RefSeq" id="WP_133316608.1">
    <property type="nucleotide sequence ID" value="NZ_SMTL01000003.1"/>
</dbReference>
<name>A0A4R5UH94_9HYPH</name>
<evidence type="ECO:0000313" key="4">
    <source>
        <dbReference type="Proteomes" id="UP000295238"/>
    </source>
</evidence>
<dbReference type="EMBL" id="SMTL01000003">
    <property type="protein sequence ID" value="TDK35186.1"/>
    <property type="molecule type" value="Genomic_DNA"/>
</dbReference>
<evidence type="ECO:0000256" key="2">
    <source>
        <dbReference type="SAM" id="Phobius"/>
    </source>
</evidence>
<keyword evidence="2" id="KW-0812">Transmembrane</keyword>
<reference evidence="3 4" key="1">
    <citation type="submission" date="2019-03" db="EMBL/GenBank/DDBJ databases">
        <title>Rhizobium sp. nov., an bacterium isolated from biocrust in Mu Us Desert.</title>
        <authorList>
            <person name="Lixiong L."/>
        </authorList>
    </citation>
    <scope>NUCLEOTIDE SEQUENCE [LARGE SCALE GENOMIC DNA]</scope>
    <source>
        <strain evidence="3 4">SPY-1</strain>
    </source>
</reference>
<protein>
    <submittedName>
        <fullName evidence="3">Uncharacterized protein</fullName>
    </submittedName>
</protein>